<dbReference type="AlphaFoldDB" id="A0A166RWM3"/>
<proteinExistence type="predicted"/>
<dbReference type="Pfam" id="PF12296">
    <property type="entry name" value="HsbA"/>
    <property type="match status" value="1"/>
</dbReference>
<dbReference type="InterPro" id="IPR021054">
    <property type="entry name" value="Cell_wall_mannoprotein_1"/>
</dbReference>
<reference evidence="1 2" key="1">
    <citation type="submission" date="2015-06" db="EMBL/GenBank/DDBJ databases">
        <title>Survival trade-offs in plant roots during colonization by closely related pathogenic and mutualistic fungi.</title>
        <authorList>
            <person name="Hacquard S."/>
            <person name="Kracher B."/>
            <person name="Hiruma K."/>
            <person name="Weinman A."/>
            <person name="Muench P."/>
            <person name="Garrido Oter R."/>
            <person name="Ver Loren van Themaat E."/>
            <person name="Dallerey J.-F."/>
            <person name="Damm U."/>
            <person name="Henrissat B."/>
            <person name="Lespinet O."/>
            <person name="Thon M."/>
            <person name="Kemen E."/>
            <person name="McHardy A.C."/>
            <person name="Schulze-Lefert P."/>
            <person name="O'Connell R.J."/>
        </authorList>
    </citation>
    <scope>NUCLEOTIDE SEQUENCE [LARGE SCALE GENOMIC DNA]</scope>
    <source>
        <strain evidence="1 2">MAFF 238704</strain>
    </source>
</reference>
<dbReference type="OrthoDB" id="10426344at2759"/>
<dbReference type="STRING" id="1573173.A0A166RWM3"/>
<dbReference type="Proteomes" id="UP000076584">
    <property type="component" value="Unassembled WGS sequence"/>
</dbReference>
<gene>
    <name evidence="1" type="ORF">CI238_10769</name>
</gene>
<protein>
    <submittedName>
        <fullName evidence="1">Cell wall protein</fullName>
    </submittedName>
</protein>
<keyword evidence="2" id="KW-1185">Reference proteome</keyword>
<dbReference type="EMBL" id="LFIW01002472">
    <property type="protein sequence ID" value="KZL69862.1"/>
    <property type="molecule type" value="Genomic_DNA"/>
</dbReference>
<accession>A0A166RWM3</accession>
<dbReference type="Gene3D" id="1.20.1280.140">
    <property type="match status" value="1"/>
</dbReference>
<comment type="caution">
    <text evidence="1">The sequence shown here is derived from an EMBL/GenBank/DDBJ whole genome shotgun (WGS) entry which is preliminary data.</text>
</comment>
<sequence length="144" mass="15145">MQTISLVFFLLTFNSATADKNPQAATPIITASTGVENAIQKAQIDISSSQPLSMADATSLQQDIDGLVMAFRSLVSDMTDKKPIFDQLGASPGAIQFFKQLKSTSITLGQILVSKIPGNAQRSVGQILAAINGGIQRYNAGSGI</sequence>
<evidence type="ECO:0000313" key="1">
    <source>
        <dbReference type="EMBL" id="KZL69862.1"/>
    </source>
</evidence>
<name>A0A166RWM3_COLIC</name>
<evidence type="ECO:0000313" key="2">
    <source>
        <dbReference type="Proteomes" id="UP000076584"/>
    </source>
</evidence>
<organism evidence="1 2">
    <name type="scientific">Colletotrichum incanum</name>
    <name type="common">Soybean anthracnose fungus</name>
    <dbReference type="NCBI Taxonomy" id="1573173"/>
    <lineage>
        <taxon>Eukaryota</taxon>
        <taxon>Fungi</taxon>
        <taxon>Dikarya</taxon>
        <taxon>Ascomycota</taxon>
        <taxon>Pezizomycotina</taxon>
        <taxon>Sordariomycetes</taxon>
        <taxon>Hypocreomycetidae</taxon>
        <taxon>Glomerellales</taxon>
        <taxon>Glomerellaceae</taxon>
        <taxon>Colletotrichum</taxon>
        <taxon>Colletotrichum spaethianum species complex</taxon>
    </lineage>
</organism>